<protein>
    <submittedName>
        <fullName evidence="2">Uncharacterized protein</fullName>
    </submittedName>
</protein>
<organism evidence="2">
    <name type="scientific">Oryza brachyantha</name>
    <name type="common">malo sina</name>
    <dbReference type="NCBI Taxonomy" id="4533"/>
    <lineage>
        <taxon>Eukaryota</taxon>
        <taxon>Viridiplantae</taxon>
        <taxon>Streptophyta</taxon>
        <taxon>Embryophyta</taxon>
        <taxon>Tracheophyta</taxon>
        <taxon>Spermatophyta</taxon>
        <taxon>Magnoliopsida</taxon>
        <taxon>Liliopsida</taxon>
        <taxon>Poales</taxon>
        <taxon>Poaceae</taxon>
        <taxon>BOP clade</taxon>
        <taxon>Oryzoideae</taxon>
        <taxon>Oryzeae</taxon>
        <taxon>Oryzinae</taxon>
        <taxon>Oryza</taxon>
    </lineage>
</organism>
<dbReference type="Proteomes" id="UP000006038">
    <property type="component" value="Chromosome 6"/>
</dbReference>
<reference evidence="2" key="1">
    <citation type="journal article" date="2013" name="Nat. Commun.">
        <title>Whole-genome sequencing of Oryza brachyantha reveals mechanisms underlying Oryza genome evolution.</title>
        <authorList>
            <person name="Chen J."/>
            <person name="Huang Q."/>
            <person name="Gao D."/>
            <person name="Wang J."/>
            <person name="Lang Y."/>
            <person name="Liu T."/>
            <person name="Li B."/>
            <person name="Bai Z."/>
            <person name="Luis Goicoechea J."/>
            <person name="Liang C."/>
            <person name="Chen C."/>
            <person name="Zhang W."/>
            <person name="Sun S."/>
            <person name="Liao Y."/>
            <person name="Zhang X."/>
            <person name="Yang L."/>
            <person name="Song C."/>
            <person name="Wang M."/>
            <person name="Shi J."/>
            <person name="Liu G."/>
            <person name="Liu J."/>
            <person name="Zhou H."/>
            <person name="Zhou W."/>
            <person name="Yu Q."/>
            <person name="An N."/>
            <person name="Chen Y."/>
            <person name="Cai Q."/>
            <person name="Wang B."/>
            <person name="Liu B."/>
            <person name="Min J."/>
            <person name="Huang Y."/>
            <person name="Wu H."/>
            <person name="Li Z."/>
            <person name="Zhang Y."/>
            <person name="Yin Y."/>
            <person name="Song W."/>
            <person name="Jiang J."/>
            <person name="Jackson S.A."/>
            <person name="Wing R.A."/>
            <person name="Wang J."/>
            <person name="Chen M."/>
        </authorList>
    </citation>
    <scope>NUCLEOTIDE SEQUENCE [LARGE SCALE GENOMIC DNA]</scope>
    <source>
        <strain evidence="2">cv. IRGC 101232</strain>
    </source>
</reference>
<feature type="chain" id="PRO_5003774690" evidence="1">
    <location>
        <begin position="19"/>
        <end position="64"/>
    </location>
</feature>
<evidence type="ECO:0000313" key="3">
    <source>
        <dbReference type="Proteomes" id="UP000006038"/>
    </source>
</evidence>
<feature type="signal peptide" evidence="1">
    <location>
        <begin position="1"/>
        <end position="18"/>
    </location>
</feature>
<accession>J3ME23</accession>
<keyword evidence="1" id="KW-0732">Signal</keyword>
<sequence>MIWSYLLSTLFFCLFSAAVLTPDKLEHIDSVRSCPSLQAIVLLNYFYTPLMMQPLTLVGKLLLD</sequence>
<name>J3ME23_ORYBR</name>
<dbReference type="OMA" id="FYTPLMM"/>
<reference evidence="2" key="2">
    <citation type="submission" date="2013-04" db="UniProtKB">
        <authorList>
            <consortium name="EnsemblPlants"/>
        </authorList>
    </citation>
    <scope>IDENTIFICATION</scope>
</reference>
<dbReference type="HOGENOM" id="CLU_2871238_0_0_1"/>
<evidence type="ECO:0000256" key="1">
    <source>
        <dbReference type="SAM" id="SignalP"/>
    </source>
</evidence>
<evidence type="ECO:0000313" key="2">
    <source>
        <dbReference type="EnsemblPlants" id="OB06G22670.1"/>
    </source>
</evidence>
<dbReference type="Gramene" id="OB06G22670.1">
    <property type="protein sequence ID" value="OB06G22670.1"/>
    <property type="gene ID" value="OB06G22670"/>
</dbReference>
<proteinExistence type="predicted"/>
<dbReference type="EnsemblPlants" id="OB06G22670.1">
    <property type="protein sequence ID" value="OB06G22670.1"/>
    <property type="gene ID" value="OB06G22670"/>
</dbReference>
<keyword evidence="3" id="KW-1185">Reference proteome</keyword>
<dbReference type="AlphaFoldDB" id="J3ME23"/>